<dbReference type="RefSeq" id="WP_259526783.1">
    <property type="nucleotide sequence ID" value="NZ_JANLCK010000004.1"/>
</dbReference>
<dbReference type="GO" id="GO:0003700">
    <property type="term" value="F:DNA-binding transcription factor activity"/>
    <property type="evidence" value="ECO:0007669"/>
    <property type="project" value="InterPro"/>
</dbReference>
<dbReference type="PROSITE" id="PS00041">
    <property type="entry name" value="HTH_ARAC_FAMILY_1"/>
    <property type="match status" value="1"/>
</dbReference>
<gene>
    <name evidence="6" type="ORF">N1028_09175</name>
</gene>
<dbReference type="SMART" id="SM00342">
    <property type="entry name" value="HTH_ARAC"/>
    <property type="match status" value="1"/>
</dbReference>
<dbReference type="SUPFAM" id="SSF46689">
    <property type="entry name" value="Homeodomain-like"/>
    <property type="match status" value="2"/>
</dbReference>
<dbReference type="Pfam" id="PF12833">
    <property type="entry name" value="HTH_18"/>
    <property type="match status" value="1"/>
</dbReference>
<evidence type="ECO:0000256" key="4">
    <source>
        <dbReference type="ARBA" id="ARBA00023163"/>
    </source>
</evidence>
<dbReference type="PANTHER" id="PTHR46796:SF12">
    <property type="entry name" value="HTH-TYPE DNA-BINDING TRANSCRIPTIONAL ACTIVATOR EUTR"/>
    <property type="match status" value="1"/>
</dbReference>
<sequence length="322" mass="35887">MNTPLKHHNVFQTPDLAEARNEVARVFCDHRLTMTDPRGRLDTVLNGALVGEVGLNYLRYGDEVRISPGRLDDFYLVQIPLAGRAAVKVGDHTVMSDRRRASLISPTEAVDMLWSDGCEQLIVYLDRHAVERMAGAGDEPGPVVFAPGVDLDAPAVRSWLRIVHLMRDEIEAGDTVLTSPLAHAHFEHLLIGGLLAAQPNSALVEERSPSWRPGAPSRAVRRATELIEAEPERAWRVAELASASGTTVRQLQESFQRERGASPMELLRRTRLERARAELLEADATRSTVSEIATKWGFFHLGRFSVQYRETFQESPSQTLAR</sequence>
<reference evidence="6" key="1">
    <citation type="submission" date="2022-08" db="EMBL/GenBank/DDBJ databases">
        <authorList>
            <person name="Deng Y."/>
            <person name="Han X.-F."/>
            <person name="Zhang Y.-Q."/>
        </authorList>
    </citation>
    <scope>NUCLEOTIDE SEQUENCE</scope>
    <source>
        <strain evidence="6">CPCC 203407</strain>
    </source>
</reference>
<organism evidence="6 7">
    <name type="scientific">Herbiconiux oxytropis</name>
    <dbReference type="NCBI Taxonomy" id="2970915"/>
    <lineage>
        <taxon>Bacteria</taxon>
        <taxon>Bacillati</taxon>
        <taxon>Actinomycetota</taxon>
        <taxon>Actinomycetes</taxon>
        <taxon>Micrococcales</taxon>
        <taxon>Microbacteriaceae</taxon>
        <taxon>Herbiconiux</taxon>
    </lineage>
</organism>
<evidence type="ECO:0000256" key="1">
    <source>
        <dbReference type="ARBA" id="ARBA00023015"/>
    </source>
</evidence>
<evidence type="ECO:0000256" key="2">
    <source>
        <dbReference type="ARBA" id="ARBA00023125"/>
    </source>
</evidence>
<dbReference type="InterPro" id="IPR037923">
    <property type="entry name" value="HTH-like"/>
</dbReference>
<evidence type="ECO:0000313" key="7">
    <source>
        <dbReference type="Proteomes" id="UP001165587"/>
    </source>
</evidence>
<dbReference type="AlphaFoldDB" id="A0AA42BT69"/>
<keyword evidence="1" id="KW-0805">Transcription regulation</keyword>
<keyword evidence="7" id="KW-1185">Reference proteome</keyword>
<evidence type="ECO:0000256" key="3">
    <source>
        <dbReference type="ARBA" id="ARBA00023159"/>
    </source>
</evidence>
<dbReference type="PANTHER" id="PTHR46796">
    <property type="entry name" value="HTH-TYPE TRANSCRIPTIONAL ACTIVATOR RHAS-RELATED"/>
    <property type="match status" value="1"/>
</dbReference>
<dbReference type="InterPro" id="IPR009057">
    <property type="entry name" value="Homeodomain-like_sf"/>
</dbReference>
<keyword evidence="4" id="KW-0804">Transcription</keyword>
<proteinExistence type="predicted"/>
<dbReference type="InterPro" id="IPR018060">
    <property type="entry name" value="HTH_AraC"/>
</dbReference>
<comment type="caution">
    <text evidence="6">The sequence shown here is derived from an EMBL/GenBank/DDBJ whole genome shotgun (WGS) entry which is preliminary data.</text>
</comment>
<keyword evidence="2" id="KW-0238">DNA-binding</keyword>
<evidence type="ECO:0000313" key="6">
    <source>
        <dbReference type="EMBL" id="MCS5726065.1"/>
    </source>
</evidence>
<dbReference type="PROSITE" id="PS01124">
    <property type="entry name" value="HTH_ARAC_FAMILY_2"/>
    <property type="match status" value="1"/>
</dbReference>
<dbReference type="InterPro" id="IPR050204">
    <property type="entry name" value="AraC_XylS_family_regulators"/>
</dbReference>
<dbReference type="SUPFAM" id="SSF51215">
    <property type="entry name" value="Regulatory protein AraC"/>
    <property type="match status" value="1"/>
</dbReference>
<dbReference type="Gene3D" id="1.10.10.60">
    <property type="entry name" value="Homeodomain-like"/>
    <property type="match status" value="1"/>
</dbReference>
<feature type="domain" description="HTH araC/xylS-type" evidence="5">
    <location>
        <begin position="221"/>
        <end position="322"/>
    </location>
</feature>
<dbReference type="InterPro" id="IPR035418">
    <property type="entry name" value="AraC-bd_2"/>
</dbReference>
<dbReference type="EMBL" id="JANLCK010000004">
    <property type="protein sequence ID" value="MCS5726065.1"/>
    <property type="molecule type" value="Genomic_DNA"/>
</dbReference>
<dbReference type="GO" id="GO:0043565">
    <property type="term" value="F:sequence-specific DNA binding"/>
    <property type="evidence" value="ECO:0007669"/>
    <property type="project" value="InterPro"/>
</dbReference>
<dbReference type="Pfam" id="PF14525">
    <property type="entry name" value="AraC_binding_2"/>
    <property type="match status" value="1"/>
</dbReference>
<dbReference type="InterPro" id="IPR018062">
    <property type="entry name" value="HTH_AraC-typ_CS"/>
</dbReference>
<keyword evidence="3" id="KW-0010">Activator</keyword>
<name>A0AA42BT69_9MICO</name>
<protein>
    <submittedName>
        <fullName evidence="6">AraC family transcriptional regulator</fullName>
    </submittedName>
</protein>
<dbReference type="Proteomes" id="UP001165587">
    <property type="component" value="Unassembled WGS sequence"/>
</dbReference>
<accession>A0AA42BT69</accession>
<evidence type="ECO:0000259" key="5">
    <source>
        <dbReference type="PROSITE" id="PS01124"/>
    </source>
</evidence>